<feature type="transmembrane region" description="Helical" evidence="5">
    <location>
        <begin position="65"/>
        <end position="90"/>
    </location>
</feature>
<dbReference type="PANTHER" id="PTHR31552">
    <property type="entry name" value="SERPENTINE RECEPTOR CLASS GAMMA"/>
    <property type="match status" value="1"/>
</dbReference>
<dbReference type="AlphaFoldDB" id="A0A0N4ZPD5"/>
<accession>A0A0N4ZPD5</accession>
<organism evidence="7 8">
    <name type="scientific">Parastrongyloides trichosuri</name>
    <name type="common">Possum-specific nematode worm</name>
    <dbReference type="NCBI Taxonomy" id="131310"/>
    <lineage>
        <taxon>Eukaryota</taxon>
        <taxon>Metazoa</taxon>
        <taxon>Ecdysozoa</taxon>
        <taxon>Nematoda</taxon>
        <taxon>Chromadorea</taxon>
        <taxon>Rhabditida</taxon>
        <taxon>Tylenchina</taxon>
        <taxon>Panagrolaimomorpha</taxon>
        <taxon>Strongyloidoidea</taxon>
        <taxon>Strongyloididae</taxon>
        <taxon>Parastrongyloides</taxon>
    </lineage>
</organism>
<reference evidence="8" key="1">
    <citation type="submission" date="2017-02" db="UniProtKB">
        <authorList>
            <consortium name="WormBaseParasite"/>
        </authorList>
    </citation>
    <scope>IDENTIFICATION</scope>
</reference>
<feature type="transmembrane region" description="Helical" evidence="5">
    <location>
        <begin position="110"/>
        <end position="136"/>
    </location>
</feature>
<evidence type="ECO:0000313" key="8">
    <source>
        <dbReference type="WBParaSite" id="PTRK_0001039550.1"/>
    </source>
</evidence>
<dbReference type="Pfam" id="PF10323">
    <property type="entry name" value="7TM_GPCR_Srv"/>
    <property type="match status" value="1"/>
</dbReference>
<evidence type="ECO:0000256" key="4">
    <source>
        <dbReference type="ARBA" id="ARBA00023136"/>
    </source>
</evidence>
<evidence type="ECO:0000256" key="1">
    <source>
        <dbReference type="ARBA" id="ARBA00004370"/>
    </source>
</evidence>
<dbReference type="InterPro" id="IPR019426">
    <property type="entry name" value="7TM_GPCR_serpentine_rcpt_Srv"/>
</dbReference>
<dbReference type="Proteomes" id="UP000038045">
    <property type="component" value="Unplaced"/>
</dbReference>
<evidence type="ECO:0000256" key="2">
    <source>
        <dbReference type="ARBA" id="ARBA00022692"/>
    </source>
</evidence>
<dbReference type="WBParaSite" id="PTRK_0001039550.1">
    <property type="protein sequence ID" value="PTRK_0001039550.1"/>
    <property type="gene ID" value="PTRK_0001039550"/>
</dbReference>
<evidence type="ECO:0000313" key="7">
    <source>
        <dbReference type="Proteomes" id="UP000038045"/>
    </source>
</evidence>
<dbReference type="Gene3D" id="1.20.1070.10">
    <property type="entry name" value="Rhodopsin 7-helix transmembrane proteins"/>
    <property type="match status" value="1"/>
</dbReference>
<name>A0A0N4ZPD5_PARTI</name>
<dbReference type="PANTHER" id="PTHR31552:SF8">
    <property type="entry name" value="SERPENTINE RECEPTOR CLASS GAMMA"/>
    <property type="match status" value="1"/>
</dbReference>
<feature type="transmembrane region" description="Helical" evidence="5">
    <location>
        <begin position="238"/>
        <end position="256"/>
    </location>
</feature>
<evidence type="ECO:0000256" key="3">
    <source>
        <dbReference type="ARBA" id="ARBA00022989"/>
    </source>
</evidence>
<protein>
    <submittedName>
        <fullName evidence="8">G_PROTEIN_RECEP_F1_2 domain-containing protein</fullName>
    </submittedName>
</protein>
<sequence>MTITGTVLLREILSNSATYKNEFYLLVCYKTFNDIISLLSVIFLIKLPQWGILSNLYLNNNFLSSLSYFFGSSTGATTILHTFFVSFIRFCALNYPIKYRMFFDSSKKKFLIIFMLIFCICIGTPSLFFQACYVYVNLTNTVTPIIDTESASFYQFFYVVVLYGIIISITFGLNISNSISYCKNTLNTINKKKNEISFFFYSFFTFATAFCMETYLMIRIFGVFTGNETLICLANKLLAWIGDISTLFDFYFFIYISPEIRITLKKTFKRKENKVTPNKLINKITVHNKNPTQIL</sequence>
<feature type="domain" description="G-protein coupled receptors family 1 profile" evidence="6">
    <location>
        <begin position="5"/>
        <end position="221"/>
    </location>
</feature>
<dbReference type="InterPro" id="IPR017452">
    <property type="entry name" value="GPCR_Rhodpsn_7TM"/>
</dbReference>
<evidence type="ECO:0000259" key="6">
    <source>
        <dbReference type="PROSITE" id="PS50262"/>
    </source>
</evidence>
<comment type="subcellular location">
    <subcellularLocation>
        <location evidence="1">Membrane</location>
    </subcellularLocation>
</comment>
<keyword evidence="3 5" id="KW-1133">Transmembrane helix</keyword>
<keyword evidence="2 5" id="KW-0812">Transmembrane</keyword>
<dbReference type="CDD" id="cd00637">
    <property type="entry name" value="7tm_classA_rhodopsin-like"/>
    <property type="match status" value="1"/>
</dbReference>
<evidence type="ECO:0000256" key="5">
    <source>
        <dbReference type="SAM" id="Phobius"/>
    </source>
</evidence>
<dbReference type="PROSITE" id="PS50262">
    <property type="entry name" value="G_PROTEIN_RECEP_F1_2"/>
    <property type="match status" value="1"/>
</dbReference>
<keyword evidence="4 5" id="KW-0472">Membrane</keyword>
<dbReference type="GO" id="GO:0016020">
    <property type="term" value="C:membrane"/>
    <property type="evidence" value="ECO:0007669"/>
    <property type="project" value="UniProtKB-SubCell"/>
</dbReference>
<feature type="transmembrane region" description="Helical" evidence="5">
    <location>
        <begin position="196"/>
        <end position="218"/>
    </location>
</feature>
<dbReference type="SUPFAM" id="SSF81321">
    <property type="entry name" value="Family A G protein-coupled receptor-like"/>
    <property type="match status" value="1"/>
</dbReference>
<proteinExistence type="predicted"/>
<keyword evidence="7" id="KW-1185">Reference proteome</keyword>
<feature type="transmembrane region" description="Helical" evidence="5">
    <location>
        <begin position="156"/>
        <end position="175"/>
    </location>
</feature>